<dbReference type="EMBL" id="AEUV02000002">
    <property type="protein sequence ID" value="EHI75164.1"/>
    <property type="molecule type" value="Genomic_DNA"/>
</dbReference>
<dbReference type="Gene3D" id="3.90.350.10">
    <property type="entry name" value="Transposase Inhibitor Protein From Tn5, Chain A, domain 1"/>
    <property type="match status" value="1"/>
</dbReference>
<proteinExistence type="predicted"/>
<dbReference type="AlphaFoldDB" id="G5JNV4"/>
<gene>
    <name evidence="2" type="ORF">STRCR_1485</name>
</gene>
<evidence type="ECO:0000313" key="3">
    <source>
        <dbReference type="Proteomes" id="UP000004322"/>
    </source>
</evidence>
<dbReference type="InterPro" id="IPR012337">
    <property type="entry name" value="RNaseH-like_sf"/>
</dbReference>
<keyword evidence="3" id="KW-1185">Reference proteome</keyword>
<organism evidence="2 3">
    <name type="scientific">Streptococcus criceti HS-6</name>
    <dbReference type="NCBI Taxonomy" id="873449"/>
    <lineage>
        <taxon>Bacteria</taxon>
        <taxon>Bacillati</taxon>
        <taxon>Bacillota</taxon>
        <taxon>Bacilli</taxon>
        <taxon>Lactobacillales</taxon>
        <taxon>Streptococcaceae</taxon>
        <taxon>Streptococcus</taxon>
    </lineage>
</organism>
<dbReference type="GO" id="GO:0003677">
    <property type="term" value="F:DNA binding"/>
    <property type="evidence" value="ECO:0007669"/>
    <property type="project" value="InterPro"/>
</dbReference>
<dbReference type="InterPro" id="IPR002559">
    <property type="entry name" value="Transposase_11"/>
</dbReference>
<evidence type="ECO:0000259" key="1">
    <source>
        <dbReference type="Pfam" id="PF01609"/>
    </source>
</evidence>
<dbReference type="PANTHER" id="PTHR33258">
    <property type="entry name" value="TRANSPOSASE INSL FOR INSERTION SEQUENCE ELEMENT IS186A-RELATED"/>
    <property type="match status" value="1"/>
</dbReference>
<name>G5JNV4_STRCG</name>
<dbReference type="Proteomes" id="UP000004322">
    <property type="component" value="Unassembled WGS sequence"/>
</dbReference>
<dbReference type="GO" id="GO:0006313">
    <property type="term" value="P:DNA transposition"/>
    <property type="evidence" value="ECO:0007669"/>
    <property type="project" value="InterPro"/>
</dbReference>
<reference evidence="2" key="1">
    <citation type="submission" date="2011-07" db="EMBL/GenBank/DDBJ databases">
        <authorList>
            <person name="Stanhope M.J."/>
            <person name="Durkin A.S."/>
            <person name="Hostetler J."/>
            <person name="Kim M."/>
            <person name="Radune D."/>
            <person name="Singh I."/>
            <person name="Town C.D."/>
        </authorList>
    </citation>
    <scope>NUCLEOTIDE SEQUENCE [LARGE SCALE GENOMIC DNA]</scope>
    <source>
        <strain evidence="2">HS-6</strain>
    </source>
</reference>
<dbReference type="GO" id="GO:0004803">
    <property type="term" value="F:transposase activity"/>
    <property type="evidence" value="ECO:0007669"/>
    <property type="project" value="InterPro"/>
</dbReference>
<dbReference type="STRING" id="873449.STRCR_1485"/>
<comment type="caution">
    <text evidence="2">The sequence shown here is derived from an EMBL/GenBank/DDBJ whole genome shotgun (WGS) entry which is preliminary data.</text>
</comment>
<dbReference type="PANTHER" id="PTHR33258:SF1">
    <property type="entry name" value="TRANSPOSASE INSL FOR INSERTION SEQUENCE ELEMENT IS186A-RELATED"/>
    <property type="match status" value="1"/>
</dbReference>
<accession>G5JNV4</accession>
<dbReference type="eggNOG" id="COG3385">
    <property type="taxonomic scope" value="Bacteria"/>
</dbReference>
<dbReference type="Pfam" id="PF01609">
    <property type="entry name" value="DDE_Tnp_1"/>
    <property type="match status" value="1"/>
</dbReference>
<protein>
    <recommendedName>
        <fullName evidence="1">Transposase IS4-like domain-containing protein</fullName>
    </recommendedName>
</protein>
<evidence type="ECO:0000313" key="2">
    <source>
        <dbReference type="EMBL" id="EHI75164.1"/>
    </source>
</evidence>
<dbReference type="SUPFAM" id="SSF53098">
    <property type="entry name" value="Ribonuclease H-like"/>
    <property type="match status" value="1"/>
</dbReference>
<sequence>MIMDRGYESHNLMAHCQEKNWFYIMRIKDGKMGIKSGLDLPQSSSFDVDCRLKLCRKQTKEWKHDYKAYPNQYRYIPYSATFDFLPAKNRKKNPAQVYELAFRVVRLKISSGHYETLLTNTDYPPDQLKKLYASRWGIETSFCDLKYSIGLVNFHAKKKEGILQELLTRVINYNFCQWLVSAIPIKPSRGQYSYKICFSDAAYGCRQFFRGILSSFQLEAFLRRHVSVIRPNRSFDRRLRAQSSVSFTYRVP</sequence>
<feature type="domain" description="Transposase IS4-like" evidence="1">
    <location>
        <begin position="2"/>
        <end position="175"/>
    </location>
</feature>